<keyword evidence="1" id="KW-0804">Transcription</keyword>
<dbReference type="AlphaFoldDB" id="A0AA38GS67"/>
<dbReference type="Gene3D" id="3.40.350.10">
    <property type="entry name" value="Creatinase/prolidase N-terminal domain"/>
    <property type="match status" value="1"/>
</dbReference>
<evidence type="ECO:0000313" key="5">
    <source>
        <dbReference type="Proteomes" id="UP000824469"/>
    </source>
</evidence>
<evidence type="ECO:0000313" key="4">
    <source>
        <dbReference type="EMBL" id="KAH9327298.1"/>
    </source>
</evidence>
<accession>A0AA38GS67</accession>
<keyword evidence="1" id="KW-0227">DNA damage</keyword>
<dbReference type="GO" id="GO:0035101">
    <property type="term" value="C:FACT complex"/>
    <property type="evidence" value="ECO:0007669"/>
    <property type="project" value="UniProtKB-UniRule"/>
</dbReference>
<keyword evidence="5" id="KW-1185">Reference proteome</keyword>
<dbReference type="GO" id="GO:0006281">
    <property type="term" value="P:DNA repair"/>
    <property type="evidence" value="ECO:0007669"/>
    <property type="project" value="UniProtKB-UniRule"/>
</dbReference>
<protein>
    <recommendedName>
        <fullName evidence="1">FACT complex subunit</fullName>
    </recommendedName>
</protein>
<dbReference type="OMA" id="FMESRIH"/>
<comment type="subcellular location">
    <subcellularLocation>
        <location evidence="1">Nucleus</location>
    </subcellularLocation>
    <subcellularLocation>
        <location evidence="1">Chromosome</location>
    </subcellularLocation>
</comment>
<comment type="similarity">
    <text evidence="1">Belongs to the peptidase M24 family. SPT16 subfamily.</text>
</comment>
<reference evidence="4 5" key="1">
    <citation type="journal article" date="2021" name="Nat. Plants">
        <title>The Taxus genome provides insights into paclitaxel biosynthesis.</title>
        <authorList>
            <person name="Xiong X."/>
            <person name="Gou J."/>
            <person name="Liao Q."/>
            <person name="Li Y."/>
            <person name="Zhou Q."/>
            <person name="Bi G."/>
            <person name="Li C."/>
            <person name="Du R."/>
            <person name="Wang X."/>
            <person name="Sun T."/>
            <person name="Guo L."/>
            <person name="Liang H."/>
            <person name="Lu P."/>
            <person name="Wu Y."/>
            <person name="Zhang Z."/>
            <person name="Ro D.K."/>
            <person name="Shang Y."/>
            <person name="Huang S."/>
            <person name="Yan J."/>
        </authorList>
    </citation>
    <scope>NUCLEOTIDE SEQUENCE [LARGE SCALE GENOMIC DNA]</scope>
    <source>
        <strain evidence="4">Ta-2019</strain>
    </source>
</reference>
<comment type="function">
    <text evidence="1">Component of the FACT complex, a general chromatin factor that acts to reorganize nucleosomes. The FACT complex is involved in multiple processes that require DNA as a template such as mRNA elongation, DNA replication and DNA repair. During transcription elongation the FACT complex acts as a histone chaperone that both destabilizes and restores nucleosomal structure. It facilitates the passage of RNA polymerase II and transcription by promoting the dissociation of one histone H2A-H2B dimer from the nucleosome, then subsequently promotes the reestablishment of the nucleosome following the passage of RNA polymerase II.</text>
</comment>
<feature type="domain" description="FACT complex subunit SPT16 N-terminal lobe" evidence="3">
    <location>
        <begin position="27"/>
        <end position="149"/>
    </location>
</feature>
<proteinExistence type="inferred from homology"/>
<dbReference type="EMBL" id="JAHRHJ020000002">
    <property type="protein sequence ID" value="KAH9327298.1"/>
    <property type="molecule type" value="Genomic_DNA"/>
</dbReference>
<dbReference type="PANTHER" id="PTHR13980">
    <property type="entry name" value="CDC68 RELATED"/>
    <property type="match status" value="1"/>
</dbReference>
<dbReference type="SMART" id="SM01285">
    <property type="entry name" value="FACT-Spt16_Nlob"/>
    <property type="match status" value="1"/>
</dbReference>
<evidence type="ECO:0000259" key="3">
    <source>
        <dbReference type="SMART" id="SM01285"/>
    </source>
</evidence>
<keyword evidence="1" id="KW-0805">Transcription regulation</keyword>
<evidence type="ECO:0000256" key="2">
    <source>
        <dbReference type="SAM" id="MobiDB-lite"/>
    </source>
</evidence>
<name>A0AA38GS67_TAXCH</name>
<feature type="non-terminal residue" evidence="4">
    <location>
        <position position="1"/>
    </location>
</feature>
<organism evidence="4 5">
    <name type="scientific">Taxus chinensis</name>
    <name type="common">Chinese yew</name>
    <name type="synonym">Taxus wallichiana var. chinensis</name>
    <dbReference type="NCBI Taxonomy" id="29808"/>
    <lineage>
        <taxon>Eukaryota</taxon>
        <taxon>Viridiplantae</taxon>
        <taxon>Streptophyta</taxon>
        <taxon>Embryophyta</taxon>
        <taxon>Tracheophyta</taxon>
        <taxon>Spermatophyta</taxon>
        <taxon>Pinopsida</taxon>
        <taxon>Pinidae</taxon>
        <taxon>Conifers II</taxon>
        <taxon>Cupressales</taxon>
        <taxon>Taxaceae</taxon>
        <taxon>Taxus</taxon>
    </lineage>
</organism>
<dbReference type="GO" id="GO:0031491">
    <property type="term" value="F:nucleosome binding"/>
    <property type="evidence" value="ECO:0007669"/>
    <property type="project" value="TreeGrafter"/>
</dbReference>
<dbReference type="Pfam" id="PF14826">
    <property type="entry name" value="FACT-Spt16_Nlob"/>
    <property type="match status" value="1"/>
</dbReference>
<keyword evidence="1" id="KW-0158">Chromosome</keyword>
<feature type="compositionally biased region" description="Low complexity" evidence="2">
    <location>
        <begin position="10"/>
        <end position="19"/>
    </location>
</feature>
<keyword evidence="1" id="KW-0234">DNA repair</keyword>
<comment type="caution">
    <text evidence="4">The sequence shown here is derived from an EMBL/GenBank/DDBJ whole genome shotgun (WGS) entry which is preliminary data.</text>
</comment>
<dbReference type="InterPro" id="IPR040258">
    <property type="entry name" value="Spt16"/>
</dbReference>
<dbReference type="InterPro" id="IPR029149">
    <property type="entry name" value="Creatin/AminoP/Spt16_N"/>
</dbReference>
<feature type="non-terminal residue" evidence="4">
    <location>
        <position position="150"/>
    </location>
</feature>
<evidence type="ECO:0000256" key="1">
    <source>
        <dbReference type="RuleBase" id="RU367052"/>
    </source>
</evidence>
<feature type="region of interest" description="Disordered" evidence="2">
    <location>
        <begin position="1"/>
        <end position="22"/>
    </location>
</feature>
<dbReference type="InterPro" id="IPR029148">
    <property type="entry name" value="FACT-SPT16_Nlobe"/>
</dbReference>
<dbReference type="GO" id="GO:0006368">
    <property type="term" value="P:transcription elongation by RNA polymerase II"/>
    <property type="evidence" value="ECO:0007669"/>
    <property type="project" value="TreeGrafter"/>
</dbReference>
<dbReference type="Proteomes" id="UP000824469">
    <property type="component" value="Unassembled WGS sequence"/>
</dbReference>
<dbReference type="GO" id="GO:0006260">
    <property type="term" value="P:DNA replication"/>
    <property type="evidence" value="ECO:0007669"/>
    <property type="project" value="UniProtKB-KW"/>
</dbReference>
<dbReference type="PANTHER" id="PTHR13980:SF15">
    <property type="entry name" value="FACT COMPLEX SUBUNIT SPT16"/>
    <property type="match status" value="1"/>
</dbReference>
<gene>
    <name evidence="4" type="ORF">KI387_007476</name>
</gene>
<keyword evidence="1" id="KW-0235">DNA replication</keyword>
<keyword evidence="1" id="KW-0539">Nucleus</keyword>
<sequence>VLRSVKMAEGTNGNSKPSKGSGGGYEINVESFTKRLKILYGHWKEHRQNFWGACEAITASAPPPSEDLRYLKSSALNIWLLGYEFPETIMLFMASQIHFLCSQKKASLLEVLKKPAKSSLGIDVVLHVKPRNDSGSAQMESMCEAIRAHC</sequence>
<comment type="subunit">
    <text evidence="1">Component of the FACT complex.</text>
</comment>